<evidence type="ECO:0008006" key="3">
    <source>
        <dbReference type="Google" id="ProtNLM"/>
    </source>
</evidence>
<organism evidence="1 2">
    <name type="scientific">Hymenobacter tibetensis</name>
    <dbReference type="NCBI Taxonomy" id="497967"/>
    <lineage>
        <taxon>Bacteria</taxon>
        <taxon>Pseudomonadati</taxon>
        <taxon>Bacteroidota</taxon>
        <taxon>Cytophagia</taxon>
        <taxon>Cytophagales</taxon>
        <taxon>Hymenobacteraceae</taxon>
        <taxon>Hymenobacter</taxon>
    </lineage>
</organism>
<evidence type="ECO:0000313" key="2">
    <source>
        <dbReference type="Proteomes" id="UP000831113"/>
    </source>
</evidence>
<name>A0ABY4D1E0_9BACT</name>
<evidence type="ECO:0000313" key="1">
    <source>
        <dbReference type="EMBL" id="UOG73778.1"/>
    </source>
</evidence>
<dbReference type="Proteomes" id="UP000831113">
    <property type="component" value="Chromosome"/>
</dbReference>
<proteinExistence type="predicted"/>
<keyword evidence="2" id="KW-1185">Reference proteome</keyword>
<dbReference type="RefSeq" id="WP_243796689.1">
    <property type="nucleotide sequence ID" value="NZ_CP094669.1"/>
</dbReference>
<protein>
    <recommendedName>
        <fullName evidence="3">AraC-type arabinose-binding/dimerisation domain-containing protein</fullName>
    </recommendedName>
</protein>
<accession>A0ABY4D1E0</accession>
<sequence length="134" mass="15039">MEANEKSEQQYLKAIRLLNTPDEQCTFEVGKLPIQAHIAATHFFGKTEVSNEYTPHPAPRMQFVVTLKGKLCFTVSNGDTFIVEPGIILLAEDTKGPGHSWELLEGKKWERLYIPFVPGTTHGFISDQTAPPNR</sequence>
<gene>
    <name evidence="1" type="ORF">MTX78_16830</name>
</gene>
<dbReference type="EMBL" id="CP094669">
    <property type="protein sequence ID" value="UOG73778.1"/>
    <property type="molecule type" value="Genomic_DNA"/>
</dbReference>
<reference evidence="1 2" key="1">
    <citation type="submission" date="2022-03" db="EMBL/GenBank/DDBJ databases">
        <title>Hymenobactersp. isolated from the air.</title>
        <authorList>
            <person name="Won M."/>
            <person name="Kwon S.-W."/>
        </authorList>
    </citation>
    <scope>NUCLEOTIDE SEQUENCE [LARGE SCALE GENOMIC DNA]</scope>
    <source>
        <strain evidence="1 2">KACC 21982</strain>
    </source>
</reference>